<feature type="compositionally biased region" description="Basic and acidic residues" evidence="5">
    <location>
        <begin position="183"/>
        <end position="203"/>
    </location>
</feature>
<feature type="region of interest" description="Disordered" evidence="5">
    <location>
        <begin position="174"/>
        <end position="230"/>
    </location>
</feature>
<name>A0A8J8T578_HALGN</name>
<accession>A0A8J8T578</accession>
<gene>
    <name evidence="7" type="ORF">FGO68_gene10735</name>
</gene>
<feature type="compositionally biased region" description="Polar residues" evidence="5">
    <location>
        <begin position="204"/>
        <end position="230"/>
    </location>
</feature>
<dbReference type="GO" id="GO:0061630">
    <property type="term" value="F:ubiquitin protein ligase activity"/>
    <property type="evidence" value="ECO:0007669"/>
    <property type="project" value="TreeGrafter"/>
</dbReference>
<sequence>MDQQQPNNQSNQSADEPIIQEVQYRMEVDQEGSSSQQPYDDGPLIQERVQPLEDAHPKEDQVMILEAPSSSGVVQHDEQAAEEEEVTYRMVRRKYFCYVCQKEFSSMMSANEPINCSQCNQGFVELIEKASQQPAVQEADVDEEKRRVNEQYRMGASDAARIQGNRLDLYDRHTDNLYGVPNEQRRAEERKRHELEEEKKRDSPQQPQLARQRSNNNPYRAQEGPQSQGNFFMNFLSNSPFFLGFGPEVRHGPFQRQSSRFRNPFGGSGLMSEDQFLGNFFRPFSFGSMFDDDDFSGMSSFFGGFNPHNFATNFSQNFRSSGRDFGDDLLQRVMEMSAAQQQHKKPTQKEAIKKLPIVEIQECHCKKNSDNSTLETPLCTVCQENLPIGSKALFLPCGHTFHPDCIMPWLKDHNTCPICRYELPTDS</sequence>
<feature type="domain" description="RING-type" evidence="6">
    <location>
        <begin position="379"/>
        <end position="420"/>
    </location>
</feature>
<dbReference type="PANTHER" id="PTHR15710:SF243">
    <property type="entry name" value="E3 UBIQUITIN-PROTEIN LIGASE PRAJA-2 ISOFORM X1"/>
    <property type="match status" value="1"/>
</dbReference>
<dbReference type="SUPFAM" id="SSF57850">
    <property type="entry name" value="RING/U-box"/>
    <property type="match status" value="1"/>
</dbReference>
<dbReference type="GO" id="GO:0005737">
    <property type="term" value="C:cytoplasm"/>
    <property type="evidence" value="ECO:0007669"/>
    <property type="project" value="TreeGrafter"/>
</dbReference>
<reference evidence="7" key="1">
    <citation type="submission" date="2019-06" db="EMBL/GenBank/DDBJ databases">
        <authorList>
            <person name="Zheng W."/>
        </authorList>
    </citation>
    <scope>NUCLEOTIDE SEQUENCE</scope>
    <source>
        <strain evidence="7">QDHG01</strain>
    </source>
</reference>
<evidence type="ECO:0000313" key="8">
    <source>
        <dbReference type="Proteomes" id="UP000785679"/>
    </source>
</evidence>
<keyword evidence="1" id="KW-0479">Metal-binding</keyword>
<dbReference type="Proteomes" id="UP000785679">
    <property type="component" value="Unassembled WGS sequence"/>
</dbReference>
<evidence type="ECO:0000256" key="2">
    <source>
        <dbReference type="ARBA" id="ARBA00022771"/>
    </source>
</evidence>
<keyword evidence="8" id="KW-1185">Reference proteome</keyword>
<protein>
    <recommendedName>
        <fullName evidence="6">RING-type domain-containing protein</fullName>
    </recommendedName>
</protein>
<dbReference type="Pfam" id="PF13639">
    <property type="entry name" value="zf-RING_2"/>
    <property type="match status" value="1"/>
</dbReference>
<comment type="caution">
    <text evidence="7">The sequence shown here is derived from an EMBL/GenBank/DDBJ whole genome shotgun (WGS) entry which is preliminary data.</text>
</comment>
<dbReference type="GO" id="GO:0008270">
    <property type="term" value="F:zinc ion binding"/>
    <property type="evidence" value="ECO:0007669"/>
    <property type="project" value="UniProtKB-KW"/>
</dbReference>
<dbReference type="OrthoDB" id="282196at2759"/>
<feature type="region of interest" description="Disordered" evidence="5">
    <location>
        <begin position="1"/>
        <end position="53"/>
    </location>
</feature>
<dbReference type="SMART" id="SM00184">
    <property type="entry name" value="RING"/>
    <property type="match status" value="1"/>
</dbReference>
<evidence type="ECO:0000259" key="6">
    <source>
        <dbReference type="PROSITE" id="PS50089"/>
    </source>
</evidence>
<dbReference type="AlphaFoldDB" id="A0A8J8T578"/>
<dbReference type="PANTHER" id="PTHR15710">
    <property type="entry name" value="E3 UBIQUITIN-PROTEIN LIGASE PRAJA"/>
    <property type="match status" value="1"/>
</dbReference>
<evidence type="ECO:0000256" key="1">
    <source>
        <dbReference type="ARBA" id="ARBA00022723"/>
    </source>
</evidence>
<dbReference type="PROSITE" id="PS50089">
    <property type="entry name" value="ZF_RING_2"/>
    <property type="match status" value="1"/>
</dbReference>
<evidence type="ECO:0000256" key="4">
    <source>
        <dbReference type="PROSITE-ProRule" id="PRU00175"/>
    </source>
</evidence>
<dbReference type="InterPro" id="IPR001841">
    <property type="entry name" value="Znf_RING"/>
</dbReference>
<feature type="compositionally biased region" description="Low complexity" evidence="5">
    <location>
        <begin position="1"/>
        <end position="13"/>
    </location>
</feature>
<keyword evidence="2 4" id="KW-0863">Zinc-finger</keyword>
<evidence type="ECO:0000256" key="3">
    <source>
        <dbReference type="ARBA" id="ARBA00022833"/>
    </source>
</evidence>
<keyword evidence="3" id="KW-0862">Zinc</keyword>
<dbReference type="EMBL" id="RRYP01004476">
    <property type="protein sequence ID" value="TNV82832.1"/>
    <property type="molecule type" value="Genomic_DNA"/>
</dbReference>
<dbReference type="InterPro" id="IPR013083">
    <property type="entry name" value="Znf_RING/FYVE/PHD"/>
</dbReference>
<proteinExistence type="predicted"/>
<evidence type="ECO:0000256" key="5">
    <source>
        <dbReference type="SAM" id="MobiDB-lite"/>
    </source>
</evidence>
<organism evidence="7 8">
    <name type="scientific">Halteria grandinella</name>
    <dbReference type="NCBI Taxonomy" id="5974"/>
    <lineage>
        <taxon>Eukaryota</taxon>
        <taxon>Sar</taxon>
        <taxon>Alveolata</taxon>
        <taxon>Ciliophora</taxon>
        <taxon>Intramacronucleata</taxon>
        <taxon>Spirotrichea</taxon>
        <taxon>Stichotrichia</taxon>
        <taxon>Sporadotrichida</taxon>
        <taxon>Halteriidae</taxon>
        <taxon>Halteria</taxon>
    </lineage>
</organism>
<dbReference type="GO" id="GO:0016567">
    <property type="term" value="P:protein ubiquitination"/>
    <property type="evidence" value="ECO:0007669"/>
    <property type="project" value="TreeGrafter"/>
</dbReference>
<evidence type="ECO:0000313" key="7">
    <source>
        <dbReference type="EMBL" id="TNV82832.1"/>
    </source>
</evidence>
<dbReference type="Gene3D" id="3.30.40.10">
    <property type="entry name" value="Zinc/RING finger domain, C3HC4 (zinc finger)"/>
    <property type="match status" value="1"/>
</dbReference>